<dbReference type="Pfam" id="PF04828">
    <property type="entry name" value="GFA"/>
    <property type="match status" value="1"/>
</dbReference>
<dbReference type="InterPro" id="IPR006913">
    <property type="entry name" value="CENP-V/GFA"/>
</dbReference>
<dbReference type="PANTHER" id="PTHR33337:SF40">
    <property type="entry name" value="CENP-V_GFA DOMAIN-CONTAINING PROTEIN-RELATED"/>
    <property type="match status" value="1"/>
</dbReference>
<dbReference type="SUPFAM" id="SSF51316">
    <property type="entry name" value="Mss4-like"/>
    <property type="match status" value="1"/>
</dbReference>
<evidence type="ECO:0000259" key="5">
    <source>
        <dbReference type="PROSITE" id="PS51891"/>
    </source>
</evidence>
<keyword evidence="2" id="KW-0479">Metal-binding</keyword>
<protein>
    <submittedName>
        <fullName evidence="6">GFA family protein</fullName>
    </submittedName>
</protein>
<dbReference type="PANTHER" id="PTHR33337">
    <property type="entry name" value="GFA DOMAIN-CONTAINING PROTEIN"/>
    <property type="match status" value="1"/>
</dbReference>
<dbReference type="EMBL" id="STGU01000001">
    <property type="protein sequence ID" value="THV39074.1"/>
    <property type="molecule type" value="Genomic_DNA"/>
</dbReference>
<comment type="similarity">
    <text evidence="1">Belongs to the Gfa family.</text>
</comment>
<dbReference type="PROSITE" id="PS51891">
    <property type="entry name" value="CENP_V_GFA"/>
    <property type="match status" value="1"/>
</dbReference>
<evidence type="ECO:0000256" key="1">
    <source>
        <dbReference type="ARBA" id="ARBA00005495"/>
    </source>
</evidence>
<evidence type="ECO:0000256" key="4">
    <source>
        <dbReference type="ARBA" id="ARBA00023239"/>
    </source>
</evidence>
<gene>
    <name evidence="6" type="ORF">FAA86_01525</name>
</gene>
<evidence type="ECO:0000313" key="6">
    <source>
        <dbReference type="EMBL" id="THV39074.1"/>
    </source>
</evidence>
<dbReference type="AlphaFoldDB" id="A0A4S8QER4"/>
<dbReference type="InterPro" id="IPR011057">
    <property type="entry name" value="Mss4-like_sf"/>
</dbReference>
<sequence>MAIIAGGCACGKVRFEAEGEPDRVGICHCLDCRKYHGALFFAAAIYPETQVRVSGEPQMYDGRCFCATCGSRVFNRSGAELELHLGALDDVNVFQPTYELWTIRRESWLPAFPTEERYERDRPGEGREEA</sequence>
<name>A0A4S8QER4_9HYPH</name>
<dbReference type="RefSeq" id="WP_136538049.1">
    <property type="nucleotide sequence ID" value="NZ_STGU01000001.1"/>
</dbReference>
<dbReference type="GO" id="GO:0046872">
    <property type="term" value="F:metal ion binding"/>
    <property type="evidence" value="ECO:0007669"/>
    <property type="project" value="UniProtKB-KW"/>
</dbReference>
<proteinExistence type="inferred from homology"/>
<keyword evidence="4" id="KW-0456">Lyase</keyword>
<keyword evidence="3" id="KW-0862">Zinc</keyword>
<reference evidence="6 7" key="1">
    <citation type="submission" date="2019-04" db="EMBL/GenBank/DDBJ databases">
        <title>genome sequence of strain W3.</title>
        <authorList>
            <person name="Gao J."/>
            <person name="Sun J."/>
        </authorList>
    </citation>
    <scope>NUCLEOTIDE SEQUENCE [LARGE SCALE GENOMIC DNA]</scope>
    <source>
        <strain evidence="6 7">W3</strain>
    </source>
</reference>
<evidence type="ECO:0000313" key="7">
    <source>
        <dbReference type="Proteomes" id="UP000307378"/>
    </source>
</evidence>
<dbReference type="Proteomes" id="UP000307378">
    <property type="component" value="Unassembled WGS sequence"/>
</dbReference>
<evidence type="ECO:0000256" key="3">
    <source>
        <dbReference type="ARBA" id="ARBA00022833"/>
    </source>
</evidence>
<dbReference type="GO" id="GO:0016846">
    <property type="term" value="F:carbon-sulfur lyase activity"/>
    <property type="evidence" value="ECO:0007669"/>
    <property type="project" value="InterPro"/>
</dbReference>
<organism evidence="6 7">
    <name type="scientific">Rhizobium rosettiformans W3</name>
    <dbReference type="NCBI Taxonomy" id="538378"/>
    <lineage>
        <taxon>Bacteria</taxon>
        <taxon>Pseudomonadati</taxon>
        <taxon>Pseudomonadota</taxon>
        <taxon>Alphaproteobacteria</taxon>
        <taxon>Hyphomicrobiales</taxon>
        <taxon>Rhizobiaceae</taxon>
        <taxon>Rhizobium/Agrobacterium group</taxon>
        <taxon>Rhizobium</taxon>
    </lineage>
</organism>
<accession>A0A4S8QER4</accession>
<comment type="caution">
    <text evidence="6">The sequence shown here is derived from an EMBL/GenBank/DDBJ whole genome shotgun (WGS) entry which is preliminary data.</text>
</comment>
<dbReference type="Gene3D" id="3.90.1590.10">
    <property type="entry name" value="glutathione-dependent formaldehyde- activating enzyme (gfa)"/>
    <property type="match status" value="1"/>
</dbReference>
<evidence type="ECO:0000256" key="2">
    <source>
        <dbReference type="ARBA" id="ARBA00022723"/>
    </source>
</evidence>
<feature type="domain" description="CENP-V/GFA" evidence="5">
    <location>
        <begin position="4"/>
        <end position="99"/>
    </location>
</feature>